<accession>A0A7C0Y4F9</accession>
<protein>
    <recommendedName>
        <fullName evidence="2">SpoVT-AbrB domain-containing protein</fullName>
    </recommendedName>
</protein>
<dbReference type="SUPFAM" id="SSF89447">
    <property type="entry name" value="AbrB/MazE/MraZ-like"/>
    <property type="match status" value="1"/>
</dbReference>
<dbReference type="Proteomes" id="UP000886289">
    <property type="component" value="Unassembled WGS sequence"/>
</dbReference>
<dbReference type="Gene3D" id="2.10.260.10">
    <property type="match status" value="1"/>
</dbReference>
<reference evidence="1" key="1">
    <citation type="journal article" date="2020" name="mSystems">
        <title>Genome- and Community-Level Interaction Insights into Carbon Utilization and Element Cycling Functions of Hydrothermarchaeota in Hydrothermal Sediment.</title>
        <authorList>
            <person name="Zhou Z."/>
            <person name="Liu Y."/>
            <person name="Xu W."/>
            <person name="Pan J."/>
            <person name="Luo Z.H."/>
            <person name="Li M."/>
        </authorList>
    </citation>
    <scope>NUCLEOTIDE SEQUENCE [LARGE SCALE GENOMIC DNA]</scope>
    <source>
        <strain evidence="1">HyVt-233</strain>
    </source>
</reference>
<dbReference type="InterPro" id="IPR037914">
    <property type="entry name" value="SpoVT-AbrB_sf"/>
</dbReference>
<evidence type="ECO:0000313" key="1">
    <source>
        <dbReference type="EMBL" id="HDD44257.1"/>
    </source>
</evidence>
<dbReference type="EMBL" id="DRBS01000206">
    <property type="protein sequence ID" value="HDD44257.1"/>
    <property type="molecule type" value="Genomic_DNA"/>
</dbReference>
<sequence length="100" mass="11985">MLKKVRKTGNSLYVPLTREFKKMKLKNGDYVFVEQEDNAIILTTIENKGKYLVPIDSKLYDELKLLTKNYGDFNEYIENMFKKEIKKFKNILTRPIRIKF</sequence>
<comment type="caution">
    <text evidence="1">The sequence shown here is derived from an EMBL/GenBank/DDBJ whole genome shotgun (WGS) entry which is preliminary data.</text>
</comment>
<organism evidence="1">
    <name type="scientific">Desulfofervidus auxilii</name>
    <dbReference type="NCBI Taxonomy" id="1621989"/>
    <lineage>
        <taxon>Bacteria</taxon>
        <taxon>Pseudomonadati</taxon>
        <taxon>Thermodesulfobacteriota</taxon>
        <taxon>Candidatus Desulfofervidia</taxon>
        <taxon>Candidatus Desulfofervidales</taxon>
        <taxon>Candidatus Desulfofervidaceae</taxon>
        <taxon>Candidatus Desulfofervidus</taxon>
    </lineage>
</organism>
<name>A0A7C0Y4F9_DESA2</name>
<evidence type="ECO:0008006" key="2">
    <source>
        <dbReference type="Google" id="ProtNLM"/>
    </source>
</evidence>
<gene>
    <name evidence="1" type="ORF">ENG63_05290</name>
</gene>
<dbReference type="AlphaFoldDB" id="A0A7C0Y4F9"/>
<proteinExistence type="predicted"/>